<evidence type="ECO:0000256" key="1">
    <source>
        <dbReference type="ARBA" id="ARBA00004651"/>
    </source>
</evidence>
<keyword evidence="3" id="KW-1003">Cell membrane</keyword>
<feature type="transmembrane region" description="Helical" evidence="7">
    <location>
        <begin position="12"/>
        <end position="30"/>
    </location>
</feature>
<evidence type="ECO:0000256" key="4">
    <source>
        <dbReference type="ARBA" id="ARBA00022692"/>
    </source>
</evidence>
<comment type="caution">
    <text evidence="10">The sequence shown here is derived from an EMBL/GenBank/DDBJ whole genome shotgun (WGS) entry which is preliminary data.</text>
</comment>
<dbReference type="GO" id="GO:0005886">
    <property type="term" value="C:plasma membrane"/>
    <property type="evidence" value="ECO:0007669"/>
    <property type="project" value="UniProtKB-SubCell"/>
</dbReference>
<organism evidence="10 11">
    <name type="scientific">Flavobacterium potami</name>
    <dbReference type="NCBI Taxonomy" id="2872310"/>
    <lineage>
        <taxon>Bacteria</taxon>
        <taxon>Pseudomonadati</taxon>
        <taxon>Bacteroidota</taxon>
        <taxon>Flavobacteriia</taxon>
        <taxon>Flavobacteriales</taxon>
        <taxon>Flavobacteriaceae</taxon>
        <taxon>Flavobacterium</taxon>
    </lineage>
</organism>
<evidence type="ECO:0000313" key="11">
    <source>
        <dbReference type="Proteomes" id="UP001139366"/>
    </source>
</evidence>
<keyword evidence="6 7" id="KW-0472">Membrane</keyword>
<accession>A0A9X1H8T9</accession>
<dbReference type="Gene3D" id="3.30.240.20">
    <property type="entry name" value="bsu07140 like domains"/>
    <property type="match status" value="1"/>
</dbReference>
<dbReference type="Pfam" id="PF20730">
    <property type="entry name" value="YetF_N"/>
    <property type="match status" value="1"/>
</dbReference>
<feature type="transmembrane region" description="Helical" evidence="7">
    <location>
        <begin position="70"/>
        <end position="87"/>
    </location>
</feature>
<feature type="domain" description="YetF-like N-terminal transmembrane" evidence="9">
    <location>
        <begin position="17"/>
        <end position="86"/>
    </location>
</feature>
<protein>
    <submittedName>
        <fullName evidence="10">DUF421 domain-containing protein</fullName>
    </submittedName>
</protein>
<comment type="subcellular location">
    <subcellularLocation>
        <location evidence="1">Cell membrane</location>
        <topology evidence="1">Multi-pass membrane protein</topology>
    </subcellularLocation>
</comment>
<evidence type="ECO:0000259" key="9">
    <source>
        <dbReference type="Pfam" id="PF20730"/>
    </source>
</evidence>
<dbReference type="Pfam" id="PF04239">
    <property type="entry name" value="DUF421"/>
    <property type="match status" value="1"/>
</dbReference>
<keyword evidence="5 7" id="KW-1133">Transmembrane helix</keyword>
<evidence type="ECO:0000256" key="6">
    <source>
        <dbReference type="ARBA" id="ARBA00023136"/>
    </source>
</evidence>
<dbReference type="AlphaFoldDB" id="A0A9X1H8T9"/>
<evidence type="ECO:0000313" key="10">
    <source>
        <dbReference type="EMBL" id="MBZ4034247.1"/>
    </source>
</evidence>
<dbReference type="InterPro" id="IPR048454">
    <property type="entry name" value="YetF_N"/>
</dbReference>
<dbReference type="EMBL" id="JAINUY010000001">
    <property type="protein sequence ID" value="MBZ4034247.1"/>
    <property type="molecule type" value="Genomic_DNA"/>
</dbReference>
<evidence type="ECO:0000259" key="8">
    <source>
        <dbReference type="Pfam" id="PF04239"/>
    </source>
</evidence>
<comment type="similarity">
    <text evidence="2">Belongs to the UPF0702 family.</text>
</comment>
<dbReference type="PANTHER" id="PTHR34582:SF6">
    <property type="entry name" value="UPF0702 TRANSMEMBRANE PROTEIN YCAP"/>
    <property type="match status" value="1"/>
</dbReference>
<dbReference type="InterPro" id="IPR007353">
    <property type="entry name" value="DUF421"/>
</dbReference>
<evidence type="ECO:0000256" key="2">
    <source>
        <dbReference type="ARBA" id="ARBA00006448"/>
    </source>
</evidence>
<dbReference type="PANTHER" id="PTHR34582">
    <property type="entry name" value="UPF0702 TRANSMEMBRANE PROTEIN YCAP"/>
    <property type="match status" value="1"/>
</dbReference>
<dbReference type="RefSeq" id="WP_223704963.1">
    <property type="nucleotide sequence ID" value="NZ_JAINUY010000001.1"/>
</dbReference>
<dbReference type="InterPro" id="IPR023090">
    <property type="entry name" value="UPF0702_alpha/beta_dom_sf"/>
</dbReference>
<feature type="domain" description="YetF C-terminal" evidence="8">
    <location>
        <begin position="91"/>
        <end position="164"/>
    </location>
</feature>
<evidence type="ECO:0000256" key="7">
    <source>
        <dbReference type="SAM" id="Phobius"/>
    </source>
</evidence>
<sequence length="191" mass="21092">MNDIFFQDWQGIIRAAVTTVTAFLTLFLFVRISGKRTLAKLNAFDFIVSIALGSTLSDIMLATIPVTEGAVVLLLIILLQYIFAWLARSSAQMEKIINTEPRIVFYDSRFIEKTMVAETITKEEIYSAIRAAGIDQISEVRAVVMELNGTLSVVKKSSVEGPSSLDDLDLSKAKIISESNIEIVGGNRKIL</sequence>
<reference evidence="10 11" key="1">
    <citation type="journal article" date="2023" name="Antonie Van Leeuwenhoek">
        <title>Flavobacterium potami sp. nov., a multi-metal resistance genes harbouring bacterium isolated from shallow river silt.</title>
        <authorList>
            <person name="Li S."/>
            <person name="Mao S."/>
            <person name="Mu W."/>
            <person name="Guo B."/>
            <person name="Li C."/>
            <person name="Zhu Q."/>
            <person name="Hou X."/>
            <person name="Zhao Y."/>
            <person name="Wei S."/>
            <person name="Liu H."/>
            <person name="Liu A."/>
        </authorList>
    </citation>
    <scope>NUCLEOTIDE SEQUENCE [LARGE SCALE GENOMIC DNA]</scope>
    <source>
        <strain evidence="10 11">17A</strain>
    </source>
</reference>
<evidence type="ECO:0000256" key="3">
    <source>
        <dbReference type="ARBA" id="ARBA00022475"/>
    </source>
</evidence>
<dbReference type="Proteomes" id="UP001139366">
    <property type="component" value="Unassembled WGS sequence"/>
</dbReference>
<proteinExistence type="inferred from homology"/>
<keyword evidence="4 7" id="KW-0812">Transmembrane</keyword>
<feature type="transmembrane region" description="Helical" evidence="7">
    <location>
        <begin position="42"/>
        <end position="64"/>
    </location>
</feature>
<evidence type="ECO:0000256" key="5">
    <source>
        <dbReference type="ARBA" id="ARBA00022989"/>
    </source>
</evidence>
<keyword evidence="11" id="KW-1185">Reference proteome</keyword>
<name>A0A9X1H8T9_9FLAO</name>
<gene>
    <name evidence="10" type="ORF">K6T82_05680</name>
</gene>